<dbReference type="AlphaFoldDB" id="C2G0H2"/>
<proteinExistence type="predicted"/>
<comment type="caution">
    <text evidence="1">The sequence shown here is derived from an EMBL/GenBank/DDBJ whole genome shotgun (WGS) entry which is preliminary data.</text>
</comment>
<dbReference type="RefSeq" id="WP_003008748.1">
    <property type="nucleotide sequence ID" value="NZ_GG668632.1"/>
</dbReference>
<reference evidence="1 2" key="1">
    <citation type="submission" date="2009-01" db="EMBL/GenBank/DDBJ databases">
        <authorList>
            <person name="Qin X."/>
            <person name="Bachman B."/>
            <person name="Battles P."/>
            <person name="Bell A."/>
            <person name="Bess C."/>
            <person name="Bickham C."/>
            <person name="Chaboub L."/>
            <person name="Chen D."/>
            <person name="Coyle M."/>
            <person name="Deiros D.R."/>
            <person name="Dinh H."/>
            <person name="Forbes L."/>
            <person name="Fowler G."/>
            <person name="Francisco L."/>
            <person name="Fu Q."/>
            <person name="Gubbala S."/>
            <person name="Hale W."/>
            <person name="Han Y."/>
            <person name="Hemphill L."/>
            <person name="Highlander S.K."/>
            <person name="Hirani K."/>
            <person name="Hogues M."/>
            <person name="Jackson L."/>
            <person name="Jakkamsetti A."/>
            <person name="Javaid M."/>
            <person name="Jiang H."/>
            <person name="Korchina V."/>
            <person name="Kovar C."/>
            <person name="Lara F."/>
            <person name="Lee S."/>
            <person name="Mata R."/>
            <person name="Mathew T."/>
            <person name="Moen C."/>
            <person name="Morales K."/>
            <person name="Munidasa M."/>
            <person name="Nazareth L."/>
            <person name="Ngo R."/>
            <person name="Nguyen L."/>
            <person name="Okwuonu G."/>
            <person name="Ongeri F."/>
            <person name="Patil S."/>
            <person name="Petrosino J."/>
            <person name="Pham C."/>
            <person name="Pham P."/>
            <person name="Pu L.-L."/>
            <person name="Puazo M."/>
            <person name="Raj R."/>
            <person name="Reid J."/>
            <person name="Rouhana J."/>
            <person name="Saada N."/>
            <person name="Shang Y."/>
            <person name="Simmons D."/>
            <person name="Thornton R."/>
            <person name="Warren J."/>
            <person name="Weissenberger G."/>
            <person name="Zhang J."/>
            <person name="Zhang L."/>
            <person name="Zhou C."/>
            <person name="Zhu D."/>
            <person name="Muzny D."/>
            <person name="Worley K."/>
            <person name="Gibbs R."/>
        </authorList>
    </citation>
    <scope>NUCLEOTIDE SEQUENCE [LARGE SCALE GENOMIC DNA]</scope>
    <source>
        <strain evidence="1 2">ATCC 33300</strain>
    </source>
</reference>
<accession>C2G0H2</accession>
<name>C2G0H2_SPHSI</name>
<evidence type="ECO:0000313" key="2">
    <source>
        <dbReference type="Proteomes" id="UP000006241"/>
    </source>
</evidence>
<sequence length="111" mass="12970">MKINELQHYPRFVFNCSDGRCYSTADLDGLMYIKRENLDAPVNAFNTGETVSIVWDTEPNPIKYVIKKIDIRDIRYDTNENLYGIYEDDCTGVYGKEKFHLLSIFIFLEAI</sequence>
<dbReference type="Proteomes" id="UP000006241">
    <property type="component" value="Unassembled WGS sequence"/>
</dbReference>
<evidence type="ECO:0000313" key="1">
    <source>
        <dbReference type="EMBL" id="EEI91352.1"/>
    </source>
</evidence>
<organism evidence="1 2">
    <name type="scientific">Sphingobacterium spiritivorum ATCC 33300</name>
    <dbReference type="NCBI Taxonomy" id="525372"/>
    <lineage>
        <taxon>Bacteria</taxon>
        <taxon>Pseudomonadati</taxon>
        <taxon>Bacteroidota</taxon>
        <taxon>Sphingobacteriia</taxon>
        <taxon>Sphingobacteriales</taxon>
        <taxon>Sphingobacteriaceae</taxon>
        <taxon>Sphingobacterium</taxon>
    </lineage>
</organism>
<protein>
    <submittedName>
        <fullName evidence="1">Uncharacterized protein</fullName>
    </submittedName>
</protein>
<dbReference type="EMBL" id="ACHB01000070">
    <property type="protein sequence ID" value="EEI91352.1"/>
    <property type="molecule type" value="Genomic_DNA"/>
</dbReference>
<dbReference type="HOGENOM" id="CLU_2156750_0_0_10"/>
<gene>
    <name evidence="1" type="ORF">HMPREF0765_3072</name>
</gene>